<reference evidence="1" key="1">
    <citation type="submission" date="2021-01" db="EMBL/GenBank/DDBJ databases">
        <title>Adiantum capillus-veneris genome.</title>
        <authorList>
            <person name="Fang Y."/>
            <person name="Liao Q."/>
        </authorList>
    </citation>
    <scope>NUCLEOTIDE SEQUENCE</scope>
    <source>
        <strain evidence="1">H3</strain>
        <tissue evidence="1">Leaf</tissue>
    </source>
</reference>
<dbReference type="Proteomes" id="UP000886520">
    <property type="component" value="Chromosome 25"/>
</dbReference>
<protein>
    <submittedName>
        <fullName evidence="1">Uncharacterized protein</fullName>
    </submittedName>
</protein>
<gene>
    <name evidence="1" type="ORF">GOP47_0025632</name>
</gene>
<evidence type="ECO:0000313" key="2">
    <source>
        <dbReference type="Proteomes" id="UP000886520"/>
    </source>
</evidence>
<organism evidence="1 2">
    <name type="scientific">Adiantum capillus-veneris</name>
    <name type="common">Maidenhair fern</name>
    <dbReference type="NCBI Taxonomy" id="13818"/>
    <lineage>
        <taxon>Eukaryota</taxon>
        <taxon>Viridiplantae</taxon>
        <taxon>Streptophyta</taxon>
        <taxon>Embryophyta</taxon>
        <taxon>Tracheophyta</taxon>
        <taxon>Polypodiopsida</taxon>
        <taxon>Polypodiidae</taxon>
        <taxon>Polypodiales</taxon>
        <taxon>Pteridineae</taxon>
        <taxon>Pteridaceae</taxon>
        <taxon>Vittarioideae</taxon>
        <taxon>Adiantum</taxon>
    </lineage>
</organism>
<dbReference type="AlphaFoldDB" id="A0A9D4U1M0"/>
<accession>A0A9D4U1M0</accession>
<name>A0A9D4U1M0_ADICA</name>
<sequence length="139" mass="16041">MEKGVYGSITQEIKDCYEMKTIKVLKIEEEEEDTEVSTSTMQDMYKEYWSASFTCSEEENFLTWKSKCFARRGSTSLTKKATVKKALGYVLIGDVRYHKGTDAFLQSILNHEEIQKCLKACHEEDSGHYAAKILQKERS</sequence>
<keyword evidence="2" id="KW-1185">Reference proteome</keyword>
<evidence type="ECO:0000313" key="1">
    <source>
        <dbReference type="EMBL" id="KAI5059313.1"/>
    </source>
</evidence>
<dbReference type="EMBL" id="JABFUD020000025">
    <property type="protein sequence ID" value="KAI5059313.1"/>
    <property type="molecule type" value="Genomic_DNA"/>
</dbReference>
<comment type="caution">
    <text evidence="1">The sequence shown here is derived from an EMBL/GenBank/DDBJ whole genome shotgun (WGS) entry which is preliminary data.</text>
</comment>
<proteinExistence type="predicted"/>